<dbReference type="SUPFAM" id="SSF48452">
    <property type="entry name" value="TPR-like"/>
    <property type="match status" value="1"/>
</dbReference>
<gene>
    <name evidence="8" type="ORF">HCG48_23935</name>
</gene>
<dbReference type="InterPro" id="IPR019734">
    <property type="entry name" value="TPR_rpt"/>
</dbReference>
<dbReference type="Proteomes" id="UP000500857">
    <property type="component" value="Chromosome"/>
</dbReference>
<evidence type="ECO:0000256" key="6">
    <source>
        <dbReference type="PROSITE-ProRule" id="PRU00339"/>
    </source>
</evidence>
<evidence type="ECO:0000256" key="3">
    <source>
        <dbReference type="ARBA" id="ARBA00022737"/>
    </source>
</evidence>
<dbReference type="KEGG" id="oxy:HCG48_23935"/>
<evidence type="ECO:0000313" key="8">
    <source>
        <dbReference type="EMBL" id="QIZ73273.1"/>
    </source>
</evidence>
<evidence type="ECO:0000256" key="4">
    <source>
        <dbReference type="ARBA" id="ARBA00022803"/>
    </source>
</evidence>
<sequence>MYKLPPILTKTRFQRFTGCFGFAQIPISLLAIALWSGAPAPVGARSETTEAPPIPATESSEMAPDPLLPNPPEDGVLPPERRQSLELALDRLNAEALAQLAAGNGKEAFKLWNRELRLRRYLGPIAEVQALSRVGAIAWQQEELTQVEIVETRLEAIHQEFCPGGQLCDLALLRELGGAFEQVRSRDLAIRVYSKLLGNARQREDIEEIKLNLEKIGQLQVENLDYRAAAPYYEELLAHATARNDREAQIGYIERLIFVYAQGRDRERAIVMRQQLIAHYLNVQDLRKVPQLKVAVGVNYQLLGKLPEAIENYREAYTMAWSLQQFQVAREALQQLADLYYSLEKVDEALQVYEAMLVVDRRATNLYGLMESFDRIGQIQRDRGAYPEALAAFQSALELAQRLDAPTDRFSRQIEEIVRQSAQQ</sequence>
<dbReference type="GO" id="GO:0005737">
    <property type="term" value="C:cytoplasm"/>
    <property type="evidence" value="ECO:0007669"/>
    <property type="project" value="UniProtKB-SubCell"/>
</dbReference>
<feature type="region of interest" description="Disordered" evidence="7">
    <location>
        <begin position="42"/>
        <end position="79"/>
    </location>
</feature>
<dbReference type="AlphaFoldDB" id="A0A6H1U5G1"/>
<keyword evidence="2" id="KW-0963">Cytoplasm</keyword>
<evidence type="ECO:0000256" key="7">
    <source>
        <dbReference type="SAM" id="MobiDB-lite"/>
    </source>
</evidence>
<protein>
    <submittedName>
        <fullName evidence="8">Tetratricopeptide repeat protein</fullName>
    </submittedName>
</protein>
<evidence type="ECO:0000313" key="9">
    <source>
        <dbReference type="Proteomes" id="UP000500857"/>
    </source>
</evidence>
<dbReference type="RefSeq" id="WP_168571419.1">
    <property type="nucleotide sequence ID" value="NZ_CP051167.1"/>
</dbReference>
<evidence type="ECO:0000256" key="5">
    <source>
        <dbReference type="ARBA" id="ARBA00038253"/>
    </source>
</evidence>
<dbReference type="PANTHER" id="PTHR46630:SF1">
    <property type="entry name" value="TETRATRICOPEPTIDE REPEAT PROTEIN 29"/>
    <property type="match status" value="1"/>
</dbReference>
<feature type="repeat" description="TPR" evidence="6">
    <location>
        <begin position="370"/>
        <end position="403"/>
    </location>
</feature>
<dbReference type="InterPro" id="IPR011990">
    <property type="entry name" value="TPR-like_helical_dom_sf"/>
</dbReference>
<dbReference type="PROSITE" id="PS50005">
    <property type="entry name" value="TPR"/>
    <property type="match status" value="2"/>
</dbReference>
<comment type="similarity">
    <text evidence="5">Belongs to the Rap family.</text>
</comment>
<dbReference type="Gene3D" id="1.25.40.10">
    <property type="entry name" value="Tetratricopeptide repeat domain"/>
    <property type="match status" value="2"/>
</dbReference>
<dbReference type="EMBL" id="CP051167">
    <property type="protein sequence ID" value="QIZ73273.1"/>
    <property type="molecule type" value="Genomic_DNA"/>
</dbReference>
<keyword evidence="3" id="KW-0677">Repeat</keyword>
<name>A0A6H1U5G1_9CYAN</name>
<evidence type="ECO:0000256" key="1">
    <source>
        <dbReference type="ARBA" id="ARBA00004496"/>
    </source>
</evidence>
<keyword evidence="9" id="KW-1185">Reference proteome</keyword>
<dbReference type="InterPro" id="IPR051476">
    <property type="entry name" value="Bac_ResReg_Asp_Phosphatase"/>
</dbReference>
<proteinExistence type="inferred from homology"/>
<dbReference type="PANTHER" id="PTHR46630">
    <property type="entry name" value="TETRATRICOPEPTIDE REPEAT PROTEIN 29"/>
    <property type="match status" value="1"/>
</dbReference>
<dbReference type="Pfam" id="PF13176">
    <property type="entry name" value="TPR_7"/>
    <property type="match status" value="1"/>
</dbReference>
<keyword evidence="4 6" id="KW-0802">TPR repeat</keyword>
<feature type="repeat" description="TPR" evidence="6">
    <location>
        <begin position="330"/>
        <end position="363"/>
    </location>
</feature>
<organism evidence="8 9">
    <name type="scientific">Oxynema aestuarii AP17</name>
    <dbReference type="NCBI Taxonomy" id="2064643"/>
    <lineage>
        <taxon>Bacteria</taxon>
        <taxon>Bacillati</taxon>
        <taxon>Cyanobacteriota</taxon>
        <taxon>Cyanophyceae</taxon>
        <taxon>Oscillatoriophycideae</taxon>
        <taxon>Oscillatoriales</taxon>
        <taxon>Oscillatoriaceae</taxon>
        <taxon>Oxynema</taxon>
        <taxon>Oxynema aestuarii</taxon>
    </lineage>
</organism>
<evidence type="ECO:0000256" key="2">
    <source>
        <dbReference type="ARBA" id="ARBA00022490"/>
    </source>
</evidence>
<accession>A0A6H1U5G1</accession>
<reference evidence="8 9" key="1">
    <citation type="submission" date="2020-04" db="EMBL/GenBank/DDBJ databases">
        <authorList>
            <person name="Basu S."/>
            <person name="Maruthanayagam V."/>
            <person name="Chakraborty S."/>
            <person name="Pramanik A."/>
            <person name="Mukherjee J."/>
            <person name="Brink B."/>
        </authorList>
    </citation>
    <scope>NUCLEOTIDE SEQUENCE [LARGE SCALE GENOMIC DNA]</scope>
    <source>
        <strain evidence="8 9">AP17</strain>
    </source>
</reference>
<comment type="subcellular location">
    <subcellularLocation>
        <location evidence="1">Cytoplasm</location>
    </subcellularLocation>
</comment>
<dbReference type="SMART" id="SM00028">
    <property type="entry name" value="TPR"/>
    <property type="match status" value="3"/>
</dbReference>